<dbReference type="GeneID" id="19957183"/>
<feature type="compositionally biased region" description="Pro residues" evidence="1">
    <location>
        <begin position="675"/>
        <end position="693"/>
    </location>
</feature>
<feature type="region of interest" description="Disordered" evidence="1">
    <location>
        <begin position="747"/>
        <end position="814"/>
    </location>
</feature>
<gene>
    <name evidence="3" type="ORF">SDRG_16456</name>
</gene>
<protein>
    <recommendedName>
        <fullName evidence="2">PDZ domain-containing protein</fullName>
    </recommendedName>
</protein>
<dbReference type="STRING" id="1156394.T0PXB2"/>
<dbReference type="AlphaFoldDB" id="T0PXB2"/>
<feature type="region of interest" description="Disordered" evidence="1">
    <location>
        <begin position="15"/>
        <end position="123"/>
    </location>
</feature>
<dbReference type="Gene3D" id="2.30.42.10">
    <property type="match status" value="1"/>
</dbReference>
<evidence type="ECO:0000256" key="1">
    <source>
        <dbReference type="SAM" id="MobiDB-lite"/>
    </source>
</evidence>
<proteinExistence type="predicted"/>
<keyword evidence="4" id="KW-1185">Reference proteome</keyword>
<dbReference type="InParanoid" id="T0PXB2"/>
<dbReference type="OMA" id="MCTLIWE"/>
<feature type="compositionally biased region" description="Acidic residues" evidence="1">
    <location>
        <begin position="65"/>
        <end position="75"/>
    </location>
</feature>
<feature type="domain" description="PDZ" evidence="2">
    <location>
        <begin position="419"/>
        <end position="514"/>
    </location>
</feature>
<name>T0PXB2_SAPDV</name>
<feature type="compositionally biased region" description="Basic and acidic residues" evidence="1">
    <location>
        <begin position="113"/>
        <end position="123"/>
    </location>
</feature>
<evidence type="ECO:0000313" key="3">
    <source>
        <dbReference type="EMBL" id="EQC25670.1"/>
    </source>
</evidence>
<evidence type="ECO:0000259" key="2">
    <source>
        <dbReference type="PROSITE" id="PS50106"/>
    </source>
</evidence>
<dbReference type="RefSeq" id="XP_008620889.1">
    <property type="nucleotide sequence ID" value="XM_008622667.1"/>
</dbReference>
<feature type="compositionally biased region" description="Pro residues" evidence="1">
    <location>
        <begin position="533"/>
        <end position="542"/>
    </location>
</feature>
<evidence type="ECO:0000313" key="4">
    <source>
        <dbReference type="Proteomes" id="UP000030762"/>
    </source>
</evidence>
<accession>T0PXB2</accession>
<feature type="compositionally biased region" description="Low complexity" evidence="1">
    <location>
        <begin position="1023"/>
        <end position="1035"/>
    </location>
</feature>
<dbReference type="EMBL" id="JH767260">
    <property type="protein sequence ID" value="EQC25670.1"/>
    <property type="molecule type" value="Genomic_DNA"/>
</dbReference>
<dbReference type="SUPFAM" id="SSF50156">
    <property type="entry name" value="PDZ domain-like"/>
    <property type="match status" value="1"/>
</dbReference>
<feature type="compositionally biased region" description="Basic and acidic residues" evidence="1">
    <location>
        <begin position="55"/>
        <end position="64"/>
    </location>
</feature>
<dbReference type="InterPro" id="IPR036034">
    <property type="entry name" value="PDZ_sf"/>
</dbReference>
<dbReference type="CDD" id="cd00136">
    <property type="entry name" value="PDZ_canonical"/>
    <property type="match status" value="1"/>
</dbReference>
<dbReference type="PROSITE" id="PS50106">
    <property type="entry name" value="PDZ"/>
    <property type="match status" value="2"/>
</dbReference>
<sequence length="1052" mass="114558">MSRHMERGGVYDMDALLGSGGPDLENFSLQFDVPGGDADDVERLSDDLEYDEQEIERNTIHIPEDDLDDLDDSDDDVNRSPMSERFSGMSDDIFNDSDSDIFGTDDRDDRDDDGGHGDDLYDEARDSFDSVTLDSVMSDLNFEFGGDTPAIEVENYFENPDDEYELPVSTGDPLSMRRVSIDHSAATLSQATGAMYKLIWEEGLLGLRLKMTSLFLPAVTKLTGKSSMLGIHLVEIGDYLVRIGDQDTHRMNFRDVIDLLKVAQKPAALTFRRASDSAAPPMEKDLTSKGTGAYAWKSSIAQRIAARLEELQAEEKAKESQAPSIDMDNKYPVFWEEGPLGVSLVANKDVPYPQVTRITGKNRSAQVKDIVPGHYLISIGNYDTSCGTFNAAIKQLHEVVKPATLYFAPDLRQVSLRPEIGPDEYEQGWEKKQPLGFTLKCAPYGTIVADVGIAKTAKAKQGKAPSSPTSASMRVGDQLVWVNDDCVDGIEFHEVLKTLRQAKRPLQLRFRREKAAIELKLQASKKQLSSPPTAVPPPPPPTTSNGNKKEKDKHDGIPFTTKLSSALKDAVKMGKTKPDDSGKRHSITPEKNTSRGFFGKQHQQQQQQQQQQASNATPATSTRPTRSTSGNAISGTSERSKRSSLHSPRQKPSASATTPDKHRTVHQLLDSPVPISSPPPLPSPPLSSPPPPSSSVLNGPISSSTAMSLDKAHAAIVAAAAATAAAALELKKMNLAAIRKSEMADMDDYKQPASSSSSGTVLHPLSVQPQSTHRSSPPKEEPTTPSSNASASDVPAAKVARSSSHPPESSSKGGISFEYEITWSAGQELGVTLKPHPESRRAVVSRVTGNNDNTKRMALGDILLGANGIPFTPQQKLNDTLAMLATMPKPVVLRFLRPAKPVYPASSRSSSHTPARQEYVLEWPDKCRLGLLFSAHPMTNAPFVSRMEYQNADDVVCPPHLKQVHLGDILVHLGDTDLRGLPFDQCIQALTVVTRPVTMRFRRGDLIPQAPVPKSTPHRKNSTKSSSSSSSSSSTSHHHHHATPPSPSSQHH</sequence>
<dbReference type="OrthoDB" id="118317at2759"/>
<dbReference type="SMART" id="SM00228">
    <property type="entry name" value="PDZ"/>
    <property type="match status" value="5"/>
</dbReference>
<dbReference type="Proteomes" id="UP000030762">
    <property type="component" value="Unassembled WGS sequence"/>
</dbReference>
<feature type="compositionally biased region" description="Basic and acidic residues" evidence="1">
    <location>
        <begin position="547"/>
        <end position="556"/>
    </location>
</feature>
<feature type="compositionally biased region" description="Low complexity" evidence="1">
    <location>
        <begin position="802"/>
        <end position="811"/>
    </location>
</feature>
<feature type="compositionally biased region" description="Low complexity" evidence="1">
    <location>
        <begin position="601"/>
        <end position="629"/>
    </location>
</feature>
<organism evidence="3 4">
    <name type="scientific">Saprolegnia diclina (strain VS20)</name>
    <dbReference type="NCBI Taxonomy" id="1156394"/>
    <lineage>
        <taxon>Eukaryota</taxon>
        <taxon>Sar</taxon>
        <taxon>Stramenopiles</taxon>
        <taxon>Oomycota</taxon>
        <taxon>Saprolegniomycetes</taxon>
        <taxon>Saprolegniales</taxon>
        <taxon>Saprolegniaceae</taxon>
        <taxon>Saprolegnia</taxon>
    </lineage>
</organism>
<feature type="region of interest" description="Disordered" evidence="1">
    <location>
        <begin position="1004"/>
        <end position="1052"/>
    </location>
</feature>
<dbReference type="InterPro" id="IPR001478">
    <property type="entry name" value="PDZ"/>
</dbReference>
<feature type="compositionally biased region" description="Basic and acidic residues" evidence="1">
    <location>
        <begin position="569"/>
        <end position="583"/>
    </location>
</feature>
<feature type="region of interest" description="Disordered" evidence="1">
    <location>
        <begin position="522"/>
        <end position="699"/>
    </location>
</feature>
<reference evidence="3 4" key="1">
    <citation type="submission" date="2012-04" db="EMBL/GenBank/DDBJ databases">
        <title>The Genome Sequence of Saprolegnia declina VS20.</title>
        <authorList>
            <consortium name="The Broad Institute Genome Sequencing Platform"/>
            <person name="Russ C."/>
            <person name="Nusbaum C."/>
            <person name="Tyler B."/>
            <person name="van West P."/>
            <person name="Dieguez-Uribeondo J."/>
            <person name="de Bruijn I."/>
            <person name="Tripathy S."/>
            <person name="Jiang R."/>
            <person name="Young S.K."/>
            <person name="Zeng Q."/>
            <person name="Gargeya S."/>
            <person name="Fitzgerald M."/>
            <person name="Haas B."/>
            <person name="Abouelleil A."/>
            <person name="Alvarado L."/>
            <person name="Arachchi H.M."/>
            <person name="Berlin A."/>
            <person name="Chapman S.B."/>
            <person name="Goldberg J."/>
            <person name="Griggs A."/>
            <person name="Gujja S."/>
            <person name="Hansen M."/>
            <person name="Howarth C."/>
            <person name="Imamovic A."/>
            <person name="Larimer J."/>
            <person name="McCowen C."/>
            <person name="Montmayeur A."/>
            <person name="Murphy C."/>
            <person name="Neiman D."/>
            <person name="Pearson M."/>
            <person name="Priest M."/>
            <person name="Roberts A."/>
            <person name="Saif S."/>
            <person name="Shea T."/>
            <person name="Sisk P."/>
            <person name="Sykes S."/>
            <person name="Wortman J."/>
            <person name="Nusbaum C."/>
            <person name="Birren B."/>
        </authorList>
    </citation>
    <scope>NUCLEOTIDE SEQUENCE [LARGE SCALE GENOMIC DNA]</scope>
    <source>
        <strain evidence="3 4">VS20</strain>
    </source>
</reference>
<feature type="compositionally biased region" description="Polar residues" evidence="1">
    <location>
        <begin position="645"/>
        <end position="658"/>
    </location>
</feature>
<dbReference type="VEuPathDB" id="FungiDB:SDRG_16456"/>
<dbReference type="eggNOG" id="ENOG502QUN3">
    <property type="taxonomic scope" value="Eukaryota"/>
</dbReference>
<feature type="domain" description="PDZ" evidence="2">
    <location>
        <begin position="818"/>
        <end position="899"/>
    </location>
</feature>